<gene>
    <name evidence="1" type="ORF">L1987_32685</name>
</gene>
<reference evidence="2" key="1">
    <citation type="journal article" date="2022" name="Mol. Ecol. Resour.">
        <title>The genomes of chicory, endive, great burdock and yacon provide insights into Asteraceae palaeo-polyploidization history and plant inulin production.</title>
        <authorList>
            <person name="Fan W."/>
            <person name="Wang S."/>
            <person name="Wang H."/>
            <person name="Wang A."/>
            <person name="Jiang F."/>
            <person name="Liu H."/>
            <person name="Zhao H."/>
            <person name="Xu D."/>
            <person name="Zhang Y."/>
        </authorList>
    </citation>
    <scope>NUCLEOTIDE SEQUENCE [LARGE SCALE GENOMIC DNA]</scope>
    <source>
        <strain evidence="2">cv. Yunnan</strain>
    </source>
</reference>
<protein>
    <submittedName>
        <fullName evidence="1">Uncharacterized protein</fullName>
    </submittedName>
</protein>
<comment type="caution">
    <text evidence="1">The sequence shown here is derived from an EMBL/GenBank/DDBJ whole genome shotgun (WGS) entry which is preliminary data.</text>
</comment>
<keyword evidence="2" id="KW-1185">Reference proteome</keyword>
<dbReference type="Proteomes" id="UP001056120">
    <property type="component" value="Linkage Group LG11"/>
</dbReference>
<evidence type="ECO:0000313" key="2">
    <source>
        <dbReference type="Proteomes" id="UP001056120"/>
    </source>
</evidence>
<proteinExistence type="predicted"/>
<reference evidence="1 2" key="2">
    <citation type="journal article" date="2022" name="Mol. Ecol. Resour.">
        <title>The genomes of chicory, endive, great burdock and yacon provide insights into Asteraceae paleo-polyploidization history and plant inulin production.</title>
        <authorList>
            <person name="Fan W."/>
            <person name="Wang S."/>
            <person name="Wang H."/>
            <person name="Wang A."/>
            <person name="Jiang F."/>
            <person name="Liu H."/>
            <person name="Zhao H."/>
            <person name="Xu D."/>
            <person name="Zhang Y."/>
        </authorList>
    </citation>
    <scope>NUCLEOTIDE SEQUENCE [LARGE SCALE GENOMIC DNA]</scope>
    <source>
        <strain evidence="2">cv. Yunnan</strain>
        <tissue evidence="1">Leaves</tissue>
    </source>
</reference>
<name>A0ACB9HPS7_9ASTR</name>
<sequence>MGFPLQIPPNVDQLKNQIRFKVTDLQGMGFPLQLSPNVDQLENTIRFQVIELRLPVCSICSRAMEEALTALDENGWGRKGEYESAGV</sequence>
<organism evidence="1 2">
    <name type="scientific">Smallanthus sonchifolius</name>
    <dbReference type="NCBI Taxonomy" id="185202"/>
    <lineage>
        <taxon>Eukaryota</taxon>
        <taxon>Viridiplantae</taxon>
        <taxon>Streptophyta</taxon>
        <taxon>Embryophyta</taxon>
        <taxon>Tracheophyta</taxon>
        <taxon>Spermatophyta</taxon>
        <taxon>Magnoliopsida</taxon>
        <taxon>eudicotyledons</taxon>
        <taxon>Gunneridae</taxon>
        <taxon>Pentapetalae</taxon>
        <taxon>asterids</taxon>
        <taxon>campanulids</taxon>
        <taxon>Asterales</taxon>
        <taxon>Asteraceae</taxon>
        <taxon>Asteroideae</taxon>
        <taxon>Heliantheae alliance</taxon>
        <taxon>Millerieae</taxon>
        <taxon>Smallanthus</taxon>
    </lineage>
</organism>
<dbReference type="EMBL" id="CM042028">
    <property type="protein sequence ID" value="KAI3797428.1"/>
    <property type="molecule type" value="Genomic_DNA"/>
</dbReference>
<evidence type="ECO:0000313" key="1">
    <source>
        <dbReference type="EMBL" id="KAI3797428.1"/>
    </source>
</evidence>
<accession>A0ACB9HPS7</accession>